<proteinExistence type="predicted"/>
<dbReference type="InterPro" id="IPR019289">
    <property type="entry name" value="Phage_tail_E/E"/>
</dbReference>
<organism evidence="1 2">
    <name type="scientific">Ralstonia wenshanensis</name>
    <dbReference type="NCBI Taxonomy" id="2842456"/>
    <lineage>
        <taxon>Bacteria</taxon>
        <taxon>Pseudomonadati</taxon>
        <taxon>Pseudomonadota</taxon>
        <taxon>Betaproteobacteria</taxon>
        <taxon>Burkholderiales</taxon>
        <taxon>Burkholderiaceae</taxon>
        <taxon>Ralstonia</taxon>
    </lineage>
</organism>
<dbReference type="AlphaFoldDB" id="A0AAD2AVY8"/>
<sequence length="106" mass="11530">MQTTTIKLKFPAVVNGVKVDALTLRQPTVRDMRVAGQQAGGDEELREILLFASLATAGQSDIEGLTYVDYQRVQRGYFRLLADREATDAGHQAADQAPAVDGRQPA</sequence>
<gene>
    <name evidence="1" type="ORF">LMG18091_01293</name>
</gene>
<name>A0AAD2AVY8_9RALS</name>
<evidence type="ECO:0000313" key="2">
    <source>
        <dbReference type="Proteomes" id="UP001189915"/>
    </source>
</evidence>
<evidence type="ECO:0008006" key="3">
    <source>
        <dbReference type="Google" id="ProtNLM"/>
    </source>
</evidence>
<protein>
    <recommendedName>
        <fullName evidence="3">Phage tail assembly protein</fullName>
    </recommendedName>
</protein>
<comment type="caution">
    <text evidence="1">The sequence shown here is derived from an EMBL/GenBank/DDBJ whole genome shotgun (WGS) entry which is preliminary data.</text>
</comment>
<accession>A0AAD2AVY8</accession>
<keyword evidence="2" id="KW-1185">Reference proteome</keyword>
<dbReference type="Proteomes" id="UP001189915">
    <property type="component" value="Unassembled WGS sequence"/>
</dbReference>
<reference evidence="1 2" key="1">
    <citation type="submission" date="2023-07" db="EMBL/GenBank/DDBJ databases">
        <authorList>
            <person name="Peeters C."/>
        </authorList>
    </citation>
    <scope>NUCLEOTIDE SEQUENCE [LARGE SCALE GENOMIC DNA]</scope>
    <source>
        <strain evidence="1 2">LMG 18091</strain>
    </source>
</reference>
<dbReference type="EMBL" id="CATWAF010000002">
    <property type="protein sequence ID" value="CAJ0690529.1"/>
    <property type="molecule type" value="Genomic_DNA"/>
</dbReference>
<dbReference type="RefSeq" id="WP_316869037.1">
    <property type="nucleotide sequence ID" value="NZ_CATWAF010000002.1"/>
</dbReference>
<dbReference type="Pfam" id="PF10109">
    <property type="entry name" value="Phage_TAC_7"/>
    <property type="match status" value="1"/>
</dbReference>
<evidence type="ECO:0000313" key="1">
    <source>
        <dbReference type="EMBL" id="CAJ0690529.1"/>
    </source>
</evidence>